<dbReference type="Proteomes" id="UP000231152">
    <property type="component" value="Unassembled WGS sequence"/>
</dbReference>
<dbReference type="EMBL" id="PFET01000014">
    <property type="protein sequence ID" value="PJE75506.1"/>
    <property type="molecule type" value="Genomic_DNA"/>
</dbReference>
<evidence type="ECO:0000313" key="1">
    <source>
        <dbReference type="EMBL" id="PJE75506.1"/>
    </source>
</evidence>
<name>A0A2M8LDQ6_9BACT</name>
<organism evidence="1 2">
    <name type="scientific">Candidatus Uhrbacteria bacterium CG10_big_fil_rev_8_21_14_0_10_48_11</name>
    <dbReference type="NCBI Taxonomy" id="1975037"/>
    <lineage>
        <taxon>Bacteria</taxon>
        <taxon>Candidatus Uhriibacteriota</taxon>
    </lineage>
</organism>
<accession>A0A2M8LDQ6</accession>
<dbReference type="InterPro" id="IPR024072">
    <property type="entry name" value="DHFR-like_dom_sf"/>
</dbReference>
<evidence type="ECO:0000313" key="2">
    <source>
        <dbReference type="Proteomes" id="UP000231152"/>
    </source>
</evidence>
<dbReference type="AlphaFoldDB" id="A0A2M8LDQ6"/>
<dbReference type="SUPFAM" id="SSF53597">
    <property type="entry name" value="Dihydrofolate reductase-like"/>
    <property type="match status" value="1"/>
</dbReference>
<comment type="caution">
    <text evidence="1">The sequence shown here is derived from an EMBL/GenBank/DDBJ whole genome shotgun (WGS) entry which is preliminary data.</text>
</comment>
<reference evidence="1 2" key="1">
    <citation type="submission" date="2017-09" db="EMBL/GenBank/DDBJ databases">
        <title>Depth-based differentiation of microbial function through sediment-hosted aquifers and enrichment of novel symbionts in the deep terrestrial subsurface.</title>
        <authorList>
            <person name="Probst A.J."/>
            <person name="Ladd B."/>
            <person name="Jarett J.K."/>
            <person name="Geller-Mcgrath D.E."/>
            <person name="Sieber C.M."/>
            <person name="Emerson J.B."/>
            <person name="Anantharaman K."/>
            <person name="Thomas B.C."/>
            <person name="Malmstrom R."/>
            <person name="Stieglmeier M."/>
            <person name="Klingl A."/>
            <person name="Woyke T."/>
            <person name="Ryan C.M."/>
            <person name="Banfield J.F."/>
        </authorList>
    </citation>
    <scope>NUCLEOTIDE SEQUENCE [LARGE SCALE GENOMIC DNA]</scope>
    <source>
        <strain evidence="1">CG10_big_fil_rev_8_21_14_0_10_48_11</strain>
    </source>
</reference>
<proteinExistence type="predicted"/>
<dbReference type="Gene3D" id="3.40.430.10">
    <property type="entry name" value="Dihydrofolate Reductase, subunit A"/>
    <property type="match status" value="1"/>
</dbReference>
<protein>
    <recommendedName>
        <fullName evidence="3">Bacterial bifunctional deaminase-reductase C-terminal domain-containing protein</fullName>
    </recommendedName>
</protein>
<evidence type="ECO:0008006" key="3">
    <source>
        <dbReference type="Google" id="ProtNLM"/>
    </source>
</evidence>
<sequence>MVQKRTRIFFNNGLIDELFLTIEPISFGEGLPLHNASQGERTASLVSVEKINAQGTVVLHYVYANAS</sequence>
<gene>
    <name evidence="1" type="ORF">COV04_04350</name>
</gene>